<evidence type="ECO:0000313" key="6">
    <source>
        <dbReference type="EMBL" id="RZV40184.1"/>
    </source>
</evidence>
<dbReference type="PANTHER" id="PTHR13370:SF3">
    <property type="entry name" value="TRNA (GUANINE(10)-N2)-METHYLTRANSFERASE HOMOLOG"/>
    <property type="match status" value="1"/>
</dbReference>
<dbReference type="GO" id="GO:0005737">
    <property type="term" value="C:cytoplasm"/>
    <property type="evidence" value="ECO:0007669"/>
    <property type="project" value="TreeGrafter"/>
</dbReference>
<keyword evidence="2" id="KW-0489">Methyltransferase</keyword>
<dbReference type="EMBL" id="SHMQ01000002">
    <property type="protein sequence ID" value="RZV40184.1"/>
    <property type="molecule type" value="Genomic_DNA"/>
</dbReference>
<name>A0A520XG74_9DELT</name>
<dbReference type="InterPro" id="IPR002052">
    <property type="entry name" value="DNA_methylase_N6_adenine_CS"/>
</dbReference>
<evidence type="ECO:0000256" key="4">
    <source>
        <dbReference type="RuleBase" id="RU362026"/>
    </source>
</evidence>
<dbReference type="GO" id="GO:0003677">
    <property type="term" value="F:DNA binding"/>
    <property type="evidence" value="ECO:0007669"/>
    <property type="project" value="InterPro"/>
</dbReference>
<sequence length="301" mass="34651">MEEVGLIEPVVSVSSVSGPYSFNILPESISEQPCEIIPYKRKPNLNELLNKIINEDALIGLKNIPDESVDVVITDPPYGIAKKNSFKDKSHGTFKALDSEWDIFPSKNHYIKFTENWIKECCRILKPTGSIAVWGSRISIFDVQPVLSQFFPKFLDMLTWIKRDSPPNMTRRGMAPSTEFCLIFTKAEKGWTFNHDDIKRYNDGKQMRNYVDIQRTMPAEERTGHPTQKKIETQLLLVEMLSNKNEIVLDPFTGSGTLPVACLKTDRNFIGFELNKEYYAVAKNRIKKLINVNDKHKRNRY</sequence>
<dbReference type="AlphaFoldDB" id="A0A520XG74"/>
<dbReference type="InterPro" id="IPR029063">
    <property type="entry name" value="SAM-dependent_MTases_sf"/>
</dbReference>
<dbReference type="Pfam" id="PF01555">
    <property type="entry name" value="N6_N4_Mtase"/>
    <property type="match status" value="1"/>
</dbReference>
<comment type="similarity">
    <text evidence="1 4">Belongs to the N(4)/N(6)-methyltransferase family.</text>
</comment>
<dbReference type="GO" id="GO:0032259">
    <property type="term" value="P:methylation"/>
    <property type="evidence" value="ECO:0007669"/>
    <property type="project" value="UniProtKB-KW"/>
</dbReference>
<evidence type="ECO:0000256" key="1">
    <source>
        <dbReference type="ARBA" id="ARBA00006594"/>
    </source>
</evidence>
<dbReference type="PANTHER" id="PTHR13370">
    <property type="entry name" value="RNA METHYLASE-RELATED"/>
    <property type="match status" value="1"/>
</dbReference>
<evidence type="ECO:0000259" key="5">
    <source>
        <dbReference type="Pfam" id="PF01555"/>
    </source>
</evidence>
<evidence type="ECO:0000256" key="3">
    <source>
        <dbReference type="ARBA" id="ARBA00022679"/>
    </source>
</evidence>
<accession>A0A520XG74</accession>
<dbReference type="PRINTS" id="PR00508">
    <property type="entry name" value="S21N4MTFRASE"/>
</dbReference>
<dbReference type="PROSITE" id="PS00092">
    <property type="entry name" value="N6_MTASE"/>
    <property type="match status" value="1"/>
</dbReference>
<reference evidence="6 7" key="1">
    <citation type="submission" date="2019-01" db="EMBL/GenBank/DDBJ databases">
        <title>Insights into ecological role of a new deltaproteobacterial order Candidatus Sinidesulfobacterales (Sva0485) by metagenomics and metatranscriptomics.</title>
        <authorList>
            <person name="Tan S."/>
            <person name="Liu J."/>
            <person name="Fang Y."/>
            <person name="Hedlund B."/>
            <person name="Lian Z.-H."/>
            <person name="Huang L.-Y."/>
            <person name="Li J.-T."/>
            <person name="Huang L.-N."/>
            <person name="Li W.-J."/>
            <person name="Jiang H.-C."/>
            <person name="Dong H.-L."/>
            <person name="Shu W.-S."/>
        </authorList>
    </citation>
    <scope>NUCLEOTIDE SEQUENCE [LARGE SCALE GENOMIC DNA]</scope>
    <source>
        <strain evidence="6">AP4</strain>
    </source>
</reference>
<evidence type="ECO:0000313" key="7">
    <source>
        <dbReference type="Proteomes" id="UP000322454"/>
    </source>
</evidence>
<evidence type="ECO:0000256" key="2">
    <source>
        <dbReference type="ARBA" id="ARBA00022603"/>
    </source>
</evidence>
<dbReference type="GO" id="GO:0009007">
    <property type="term" value="F:site-specific DNA-methyltransferase (adenine-specific) activity"/>
    <property type="evidence" value="ECO:0007669"/>
    <property type="project" value="TreeGrafter"/>
</dbReference>
<organism evidence="6 7">
    <name type="scientific">Candidatus Acidulodesulfobacterium acidiphilum</name>
    <dbReference type="NCBI Taxonomy" id="2597224"/>
    <lineage>
        <taxon>Bacteria</taxon>
        <taxon>Deltaproteobacteria</taxon>
        <taxon>Candidatus Acidulodesulfobacterales</taxon>
        <taxon>Candidatus Acidulodesulfobacterium</taxon>
    </lineage>
</organism>
<feature type="domain" description="DNA methylase N-4/N-6" evidence="5">
    <location>
        <begin position="69"/>
        <end position="283"/>
    </location>
</feature>
<dbReference type="InterPro" id="IPR002941">
    <property type="entry name" value="DNA_methylase_N4/N6"/>
</dbReference>
<dbReference type="GO" id="GO:0008170">
    <property type="term" value="F:N-methyltransferase activity"/>
    <property type="evidence" value="ECO:0007669"/>
    <property type="project" value="InterPro"/>
</dbReference>
<dbReference type="EC" id="2.1.1.-" evidence="4"/>
<proteinExistence type="inferred from homology"/>
<dbReference type="Gene3D" id="3.40.50.150">
    <property type="entry name" value="Vaccinia Virus protein VP39"/>
    <property type="match status" value="1"/>
</dbReference>
<comment type="caution">
    <text evidence="6">The sequence shown here is derived from an EMBL/GenBank/DDBJ whole genome shotgun (WGS) entry which is preliminary data.</text>
</comment>
<dbReference type="Proteomes" id="UP000322454">
    <property type="component" value="Unassembled WGS sequence"/>
</dbReference>
<keyword evidence="3" id="KW-0808">Transferase</keyword>
<dbReference type="InterPro" id="IPR001091">
    <property type="entry name" value="RM_Methyltransferase"/>
</dbReference>
<gene>
    <name evidence="6" type="ORF">EVJ48_01455</name>
</gene>
<protein>
    <recommendedName>
        <fullName evidence="4">Methyltransferase</fullName>
        <ecNumber evidence="4">2.1.1.-</ecNumber>
    </recommendedName>
</protein>
<dbReference type="SUPFAM" id="SSF53335">
    <property type="entry name" value="S-adenosyl-L-methionine-dependent methyltransferases"/>
    <property type="match status" value="1"/>
</dbReference>